<dbReference type="EC" id="2.7.13.3" evidence="2"/>
<dbReference type="Gene3D" id="6.10.340.10">
    <property type="match status" value="1"/>
</dbReference>
<dbReference type="InterPro" id="IPR036097">
    <property type="entry name" value="HisK_dim/P_sf"/>
</dbReference>
<dbReference type="SUPFAM" id="SSF55874">
    <property type="entry name" value="ATPase domain of HSP90 chaperone/DNA topoisomerase II/histidine kinase"/>
    <property type="match status" value="1"/>
</dbReference>
<evidence type="ECO:0000256" key="3">
    <source>
        <dbReference type="ARBA" id="ARBA00022553"/>
    </source>
</evidence>
<dbReference type="AlphaFoldDB" id="A0A644YQB5"/>
<dbReference type="CDD" id="cd06225">
    <property type="entry name" value="HAMP"/>
    <property type="match status" value="1"/>
</dbReference>
<evidence type="ECO:0000256" key="7">
    <source>
        <dbReference type="ARBA" id="ARBA00023136"/>
    </source>
</evidence>
<dbReference type="FunFam" id="3.30.565.10:FF:000006">
    <property type="entry name" value="Sensor histidine kinase WalK"/>
    <property type="match status" value="1"/>
</dbReference>
<dbReference type="SUPFAM" id="SSF158472">
    <property type="entry name" value="HAMP domain-like"/>
    <property type="match status" value="1"/>
</dbReference>
<dbReference type="Pfam" id="PF00512">
    <property type="entry name" value="HisKA"/>
    <property type="match status" value="1"/>
</dbReference>
<dbReference type="SUPFAM" id="SSF47384">
    <property type="entry name" value="Homodimeric domain of signal transducing histidine kinase"/>
    <property type="match status" value="1"/>
</dbReference>
<dbReference type="InterPro" id="IPR050351">
    <property type="entry name" value="BphY/WalK/GraS-like"/>
</dbReference>
<protein>
    <recommendedName>
        <fullName evidence="2">histidine kinase</fullName>
        <ecNumber evidence="2">2.7.13.3</ecNumber>
    </recommendedName>
</protein>
<evidence type="ECO:0000256" key="5">
    <source>
        <dbReference type="ARBA" id="ARBA00022777"/>
    </source>
</evidence>
<dbReference type="InterPro" id="IPR005467">
    <property type="entry name" value="His_kinase_dom"/>
</dbReference>
<dbReference type="PANTHER" id="PTHR45453:SF1">
    <property type="entry name" value="PHOSPHATE REGULON SENSOR PROTEIN PHOR"/>
    <property type="match status" value="1"/>
</dbReference>
<dbReference type="PANTHER" id="PTHR45453">
    <property type="entry name" value="PHOSPHATE REGULON SENSOR PROTEIN PHOR"/>
    <property type="match status" value="1"/>
</dbReference>
<dbReference type="InterPro" id="IPR036890">
    <property type="entry name" value="HATPase_C_sf"/>
</dbReference>
<dbReference type="SMART" id="SM00388">
    <property type="entry name" value="HisKA"/>
    <property type="match status" value="1"/>
</dbReference>
<keyword evidence="8" id="KW-0812">Transmembrane</keyword>
<accession>A0A644YQB5</accession>
<evidence type="ECO:0000313" key="11">
    <source>
        <dbReference type="EMBL" id="MPM28304.1"/>
    </source>
</evidence>
<evidence type="ECO:0000256" key="6">
    <source>
        <dbReference type="ARBA" id="ARBA00023012"/>
    </source>
</evidence>
<dbReference type="Gene3D" id="1.10.287.130">
    <property type="match status" value="1"/>
</dbReference>
<proteinExistence type="predicted"/>
<dbReference type="CDD" id="cd00082">
    <property type="entry name" value="HisKA"/>
    <property type="match status" value="1"/>
</dbReference>
<reference evidence="11" key="1">
    <citation type="submission" date="2019-08" db="EMBL/GenBank/DDBJ databases">
        <authorList>
            <person name="Kucharzyk K."/>
            <person name="Murdoch R.W."/>
            <person name="Higgins S."/>
            <person name="Loffler F."/>
        </authorList>
    </citation>
    <scope>NUCLEOTIDE SEQUENCE</scope>
</reference>
<dbReference type="Pfam" id="PF02518">
    <property type="entry name" value="HATPase_c"/>
    <property type="match status" value="1"/>
</dbReference>
<dbReference type="SMART" id="SM00387">
    <property type="entry name" value="HATPase_c"/>
    <property type="match status" value="1"/>
</dbReference>
<dbReference type="InterPro" id="IPR003594">
    <property type="entry name" value="HATPase_dom"/>
</dbReference>
<dbReference type="SMART" id="SM00304">
    <property type="entry name" value="HAMP"/>
    <property type="match status" value="1"/>
</dbReference>
<name>A0A644YQB5_9ZZZZ</name>
<dbReference type="InterPro" id="IPR003660">
    <property type="entry name" value="HAMP_dom"/>
</dbReference>
<keyword evidence="6" id="KW-0902">Two-component regulatory system</keyword>
<evidence type="ECO:0000256" key="8">
    <source>
        <dbReference type="SAM" id="Phobius"/>
    </source>
</evidence>
<feature type="domain" description="HAMP" evidence="10">
    <location>
        <begin position="77"/>
        <end position="129"/>
    </location>
</feature>
<dbReference type="EMBL" id="VSSQ01005218">
    <property type="protein sequence ID" value="MPM28304.1"/>
    <property type="molecule type" value="Genomic_DNA"/>
</dbReference>
<comment type="caution">
    <text evidence="11">The sequence shown here is derived from an EMBL/GenBank/DDBJ whole genome shotgun (WGS) entry which is preliminary data.</text>
</comment>
<keyword evidence="5 11" id="KW-0418">Kinase</keyword>
<organism evidence="11">
    <name type="scientific">bioreactor metagenome</name>
    <dbReference type="NCBI Taxonomy" id="1076179"/>
    <lineage>
        <taxon>unclassified sequences</taxon>
        <taxon>metagenomes</taxon>
        <taxon>ecological metagenomes</taxon>
    </lineage>
</organism>
<dbReference type="Pfam" id="PF00672">
    <property type="entry name" value="HAMP"/>
    <property type="match status" value="1"/>
</dbReference>
<dbReference type="FunFam" id="1.10.287.130:FF:000001">
    <property type="entry name" value="Two-component sensor histidine kinase"/>
    <property type="match status" value="1"/>
</dbReference>
<dbReference type="PRINTS" id="PR00344">
    <property type="entry name" value="BCTRLSENSOR"/>
</dbReference>
<dbReference type="PROSITE" id="PS50109">
    <property type="entry name" value="HIS_KIN"/>
    <property type="match status" value="1"/>
</dbReference>
<dbReference type="GO" id="GO:0000155">
    <property type="term" value="F:phosphorelay sensor kinase activity"/>
    <property type="evidence" value="ECO:0007669"/>
    <property type="project" value="InterPro"/>
</dbReference>
<evidence type="ECO:0000256" key="4">
    <source>
        <dbReference type="ARBA" id="ARBA00022679"/>
    </source>
</evidence>
<evidence type="ECO:0000256" key="2">
    <source>
        <dbReference type="ARBA" id="ARBA00012438"/>
    </source>
</evidence>
<evidence type="ECO:0000256" key="1">
    <source>
        <dbReference type="ARBA" id="ARBA00000085"/>
    </source>
</evidence>
<feature type="transmembrane region" description="Helical" evidence="8">
    <location>
        <begin position="56"/>
        <end position="77"/>
    </location>
</feature>
<keyword evidence="4 11" id="KW-0808">Transferase</keyword>
<dbReference type="Gene3D" id="3.30.565.10">
    <property type="entry name" value="Histidine kinase-like ATPase, C-terminal domain"/>
    <property type="match status" value="1"/>
</dbReference>
<evidence type="ECO:0000259" key="9">
    <source>
        <dbReference type="PROSITE" id="PS50109"/>
    </source>
</evidence>
<feature type="domain" description="Histidine kinase" evidence="9">
    <location>
        <begin position="144"/>
        <end position="351"/>
    </location>
</feature>
<gene>
    <name evidence="11" type="primary">sasA_200</name>
    <name evidence="11" type="ORF">SDC9_74825</name>
</gene>
<comment type="catalytic activity">
    <reaction evidence="1">
        <text>ATP + protein L-histidine = ADP + protein N-phospho-L-histidine.</text>
        <dbReference type="EC" id="2.7.13.3"/>
    </reaction>
</comment>
<dbReference type="CDD" id="cd00075">
    <property type="entry name" value="HATPase"/>
    <property type="match status" value="1"/>
</dbReference>
<dbReference type="GO" id="GO:0005886">
    <property type="term" value="C:plasma membrane"/>
    <property type="evidence" value="ECO:0007669"/>
    <property type="project" value="TreeGrafter"/>
</dbReference>
<dbReference type="GO" id="GO:0016036">
    <property type="term" value="P:cellular response to phosphate starvation"/>
    <property type="evidence" value="ECO:0007669"/>
    <property type="project" value="TreeGrafter"/>
</dbReference>
<keyword evidence="7 8" id="KW-0472">Membrane</keyword>
<keyword evidence="8" id="KW-1133">Transmembrane helix</keyword>
<dbReference type="GO" id="GO:0004721">
    <property type="term" value="F:phosphoprotein phosphatase activity"/>
    <property type="evidence" value="ECO:0007669"/>
    <property type="project" value="TreeGrafter"/>
</dbReference>
<evidence type="ECO:0000259" key="10">
    <source>
        <dbReference type="PROSITE" id="PS50885"/>
    </source>
</evidence>
<dbReference type="PROSITE" id="PS50885">
    <property type="entry name" value="HAMP"/>
    <property type="match status" value="1"/>
</dbReference>
<sequence>MFSGATTFSESFSGLFDTPTLTVGTPITVGGQVVGAVLLHAPVEGIEGATGQGVRILGVSTLAALALAVLLSLFLAYTFTKPVNKMKAAALRLADGDYTVKTEVAVKDEIGELAAVIDVLSGRLWAAQQESARLEQLRRDFVANISHELKTPVTVIRGSLEALCDGVVTDRAQVDSYHRQMLLESLHLQRLITDLLDLSKLQNPDFVIEMQPLDLTEIVRDAVRSAERLAEEKDIKITQELEGALPVTGDYGRLRQMFMIVLDNAVKFSPAGGLVEVTQKGRTVSVTDHGAGISEDFLPHVFDRFYKVKSEENKSGSGLGLAIAKEIADRHGVSVSVESNEGQGTTFQFRF</sequence>
<keyword evidence="3" id="KW-0597">Phosphoprotein</keyword>
<dbReference type="InterPro" id="IPR003661">
    <property type="entry name" value="HisK_dim/P_dom"/>
</dbReference>
<dbReference type="InterPro" id="IPR004358">
    <property type="entry name" value="Sig_transdc_His_kin-like_C"/>
</dbReference>